<protein>
    <submittedName>
        <fullName evidence="2">Glyoxalase</fullName>
    </submittedName>
</protein>
<evidence type="ECO:0000313" key="3">
    <source>
        <dbReference type="Proteomes" id="UP000033699"/>
    </source>
</evidence>
<feature type="chain" id="PRO_5002459683" evidence="1">
    <location>
        <begin position="34"/>
        <end position="312"/>
    </location>
</feature>
<dbReference type="Gene3D" id="3.10.180.10">
    <property type="entry name" value="2,3-Dihydroxybiphenyl 1,2-Dioxygenase, domain 1"/>
    <property type="match status" value="1"/>
</dbReference>
<evidence type="ECO:0000313" key="2">
    <source>
        <dbReference type="EMBL" id="KJS63903.1"/>
    </source>
</evidence>
<keyword evidence="1" id="KW-0732">Signal</keyword>
<sequence length="312" mass="32551">MTRRSPVKLRLVRRVVPWVAAVAALTAVPTASATPSGSAKPGRHQHFAVGPQYDTTHVYVAPGTEQAFVASWTSTFGGTTIGPVSTQVTPAPSRTLSELIVSPVGTLSVFDYTTPVPYPFGTERTGWLVTDLDQAVRAARADGAAVTVAPFTDPIGRDAVVQFPGGVNAQLYVHTTAPSYPAPASVPENRLYLPPDSVGAFLDSYLAFTQGRVVSDDRRADGAAIGLPGTTYRLIRLTSGFGATTVAVTDGHLPHPFGLETTGYGVPDLGATLERAKAAGATVLSGPVRAGGRESAVVRFPGGYVAEVHTDR</sequence>
<dbReference type="OrthoDB" id="107334at2"/>
<dbReference type="EMBL" id="JZKH01000001">
    <property type="protein sequence ID" value="KJS63903.1"/>
    <property type="molecule type" value="Genomic_DNA"/>
</dbReference>
<organism evidence="2 3">
    <name type="scientific">Streptomyces rubellomurinus (strain ATCC 31215)</name>
    <dbReference type="NCBI Taxonomy" id="359131"/>
    <lineage>
        <taxon>Bacteria</taxon>
        <taxon>Bacillati</taxon>
        <taxon>Actinomycetota</taxon>
        <taxon>Actinomycetes</taxon>
        <taxon>Kitasatosporales</taxon>
        <taxon>Streptomycetaceae</taxon>
        <taxon>Streptomyces</taxon>
    </lineage>
</organism>
<evidence type="ECO:0000256" key="1">
    <source>
        <dbReference type="SAM" id="SignalP"/>
    </source>
</evidence>
<gene>
    <name evidence="2" type="ORF">VM95_01175</name>
</gene>
<dbReference type="SUPFAM" id="SSF54593">
    <property type="entry name" value="Glyoxalase/Bleomycin resistance protein/Dihydroxybiphenyl dioxygenase"/>
    <property type="match status" value="2"/>
</dbReference>
<feature type="signal peptide" evidence="1">
    <location>
        <begin position="1"/>
        <end position="33"/>
    </location>
</feature>
<keyword evidence="3" id="KW-1185">Reference proteome</keyword>
<name>A0A0F2TKX4_STRR3</name>
<reference evidence="2 3" key="1">
    <citation type="submission" date="2015-02" db="EMBL/GenBank/DDBJ databases">
        <authorList>
            <person name="Ju K.-S."/>
            <person name="Doroghazi J.R."/>
            <person name="Metcalf W."/>
        </authorList>
    </citation>
    <scope>NUCLEOTIDE SEQUENCE [LARGE SCALE GENOMIC DNA]</scope>
    <source>
        <strain evidence="2 3">ATCC 31215</strain>
    </source>
</reference>
<dbReference type="Proteomes" id="UP000033699">
    <property type="component" value="Unassembled WGS sequence"/>
</dbReference>
<dbReference type="AlphaFoldDB" id="A0A0F2TKX4"/>
<comment type="caution">
    <text evidence="2">The sequence shown here is derived from an EMBL/GenBank/DDBJ whole genome shotgun (WGS) entry which is preliminary data.</text>
</comment>
<dbReference type="PATRIC" id="fig|359131.3.peg.258"/>
<accession>A0A0F2TKX4</accession>
<proteinExistence type="predicted"/>
<dbReference type="InterPro" id="IPR029068">
    <property type="entry name" value="Glyas_Bleomycin-R_OHBP_Dase"/>
</dbReference>